<keyword evidence="7 8" id="KW-0961">Cell wall biogenesis/degradation</keyword>
<dbReference type="Pfam" id="PF03734">
    <property type="entry name" value="YkuD"/>
    <property type="match status" value="1"/>
</dbReference>
<evidence type="ECO:0000256" key="6">
    <source>
        <dbReference type="ARBA" id="ARBA00022984"/>
    </source>
</evidence>
<dbReference type="GO" id="GO:0004180">
    <property type="term" value="F:carboxypeptidase activity"/>
    <property type="evidence" value="ECO:0007669"/>
    <property type="project" value="UniProtKB-ARBA"/>
</dbReference>
<dbReference type="GO" id="GO:0071555">
    <property type="term" value="P:cell wall organization"/>
    <property type="evidence" value="ECO:0007669"/>
    <property type="project" value="UniProtKB-UniRule"/>
</dbReference>
<name>A0A7T7F3S3_9BACT</name>
<dbReference type="InterPro" id="IPR018201">
    <property type="entry name" value="Ketoacyl_synth_AS"/>
</dbReference>
<dbReference type="PROSITE" id="PS52004">
    <property type="entry name" value="KS3_2"/>
    <property type="match status" value="1"/>
</dbReference>
<keyword evidence="5 8" id="KW-0133">Cell shape</keyword>
<protein>
    <submittedName>
        <fullName evidence="12">L,D-transpeptidase family protein</fullName>
    </submittedName>
</protein>
<evidence type="ECO:0000313" key="13">
    <source>
        <dbReference type="Proteomes" id="UP000475117"/>
    </source>
</evidence>
<dbReference type="Proteomes" id="UP000475117">
    <property type="component" value="Chromosome"/>
</dbReference>
<dbReference type="AlphaFoldDB" id="A0A7T7F3S3"/>
<accession>A0A7T7F3S3</accession>
<comment type="similarity">
    <text evidence="2">Belongs to the YkuD family.</text>
</comment>
<dbReference type="SUPFAM" id="SSF141523">
    <property type="entry name" value="L,D-transpeptidase catalytic domain-like"/>
    <property type="match status" value="1"/>
</dbReference>
<dbReference type="Pfam" id="PF00109">
    <property type="entry name" value="ketoacyl-synt"/>
    <property type="match status" value="1"/>
</dbReference>
<dbReference type="InterPro" id="IPR020841">
    <property type="entry name" value="PKS_Beta-ketoAc_synthase_dom"/>
</dbReference>
<dbReference type="SUPFAM" id="SSF53901">
    <property type="entry name" value="Thiolase-like"/>
    <property type="match status" value="2"/>
</dbReference>
<evidence type="ECO:0000256" key="1">
    <source>
        <dbReference type="ARBA" id="ARBA00004752"/>
    </source>
</evidence>
<keyword evidence="6 8" id="KW-0573">Peptidoglycan synthesis</keyword>
<evidence type="ECO:0000256" key="3">
    <source>
        <dbReference type="ARBA" id="ARBA00008467"/>
    </source>
</evidence>
<evidence type="ECO:0000313" key="12">
    <source>
        <dbReference type="EMBL" id="QQL46277.1"/>
    </source>
</evidence>
<dbReference type="EMBL" id="CP066776">
    <property type="protein sequence ID" value="QQL46277.1"/>
    <property type="molecule type" value="Genomic_DNA"/>
</dbReference>
<evidence type="ECO:0000259" key="10">
    <source>
        <dbReference type="PROSITE" id="PS52004"/>
    </source>
</evidence>
<gene>
    <name evidence="12" type="ORF">G3M56_006805</name>
</gene>
<dbReference type="Pfam" id="PF02801">
    <property type="entry name" value="Ketoacyl-synt_C"/>
    <property type="match status" value="1"/>
</dbReference>
<comment type="similarity">
    <text evidence="3 9">Belongs to the thiolase-like superfamily. Beta-ketoacyl-ACP synthases family.</text>
</comment>
<keyword evidence="4 9" id="KW-0808">Transferase</keyword>
<proteinExistence type="inferred from homology"/>
<dbReference type="GO" id="GO:0008360">
    <property type="term" value="P:regulation of cell shape"/>
    <property type="evidence" value="ECO:0007669"/>
    <property type="project" value="UniProtKB-UniRule"/>
</dbReference>
<dbReference type="RefSeq" id="WP_164361423.1">
    <property type="nucleotide sequence ID" value="NZ_CP066776.1"/>
</dbReference>
<dbReference type="KEGG" id="soa:G3M56_006805"/>
<reference evidence="12 13" key="1">
    <citation type="submission" date="2020-12" db="EMBL/GenBank/DDBJ databases">
        <title>Sulforoseuscoccus oceanibium gen. nov., sp. nov., a representative of the phylum Verrucomicrobia with special cytoplasmic membrane, and proposal of Sulforoseuscoccusaceae fam. nov.</title>
        <authorList>
            <person name="Xi F."/>
        </authorList>
    </citation>
    <scope>NUCLEOTIDE SEQUENCE [LARGE SCALE GENOMIC DNA]</scope>
    <source>
        <strain evidence="12 13">T37</strain>
    </source>
</reference>
<dbReference type="GO" id="GO:0004315">
    <property type="term" value="F:3-oxoacyl-[acyl-carrier-protein] synthase activity"/>
    <property type="evidence" value="ECO:0007669"/>
    <property type="project" value="InterPro"/>
</dbReference>
<dbReference type="SMART" id="SM00825">
    <property type="entry name" value="PKS_KS"/>
    <property type="match status" value="1"/>
</dbReference>
<dbReference type="GO" id="GO:0009252">
    <property type="term" value="P:peptidoglycan biosynthetic process"/>
    <property type="evidence" value="ECO:0007669"/>
    <property type="project" value="UniProtKB-UniPathway"/>
</dbReference>
<evidence type="ECO:0000256" key="9">
    <source>
        <dbReference type="RuleBase" id="RU003694"/>
    </source>
</evidence>
<feature type="active site" description="Nucleophile" evidence="8">
    <location>
        <position position="559"/>
    </location>
</feature>
<dbReference type="PROSITE" id="PS52029">
    <property type="entry name" value="LD_TPASE"/>
    <property type="match status" value="1"/>
</dbReference>
<evidence type="ECO:0000256" key="7">
    <source>
        <dbReference type="ARBA" id="ARBA00023316"/>
    </source>
</evidence>
<dbReference type="PROSITE" id="PS00606">
    <property type="entry name" value="KS3_1"/>
    <property type="match status" value="1"/>
</dbReference>
<dbReference type="CDD" id="cd16913">
    <property type="entry name" value="YkuD_like"/>
    <property type="match status" value="1"/>
</dbReference>
<feature type="domain" description="L,D-TPase catalytic" evidence="11">
    <location>
        <begin position="435"/>
        <end position="583"/>
    </location>
</feature>
<evidence type="ECO:0000259" key="11">
    <source>
        <dbReference type="PROSITE" id="PS52029"/>
    </source>
</evidence>
<dbReference type="InterPro" id="IPR016039">
    <property type="entry name" value="Thiolase-like"/>
</dbReference>
<dbReference type="UniPathway" id="UPA00219"/>
<dbReference type="InterPro" id="IPR000794">
    <property type="entry name" value="Beta-ketoacyl_synthase"/>
</dbReference>
<dbReference type="Gene3D" id="3.40.47.10">
    <property type="match status" value="1"/>
</dbReference>
<dbReference type="PANTHER" id="PTHR11712:SF347">
    <property type="entry name" value="BETA KETOACYL-ACYL CARRIER PROTEIN SYNTHASE"/>
    <property type="match status" value="1"/>
</dbReference>
<evidence type="ECO:0000256" key="4">
    <source>
        <dbReference type="ARBA" id="ARBA00022679"/>
    </source>
</evidence>
<evidence type="ECO:0000256" key="5">
    <source>
        <dbReference type="ARBA" id="ARBA00022960"/>
    </source>
</evidence>
<dbReference type="PANTHER" id="PTHR11712">
    <property type="entry name" value="POLYKETIDE SYNTHASE-RELATED"/>
    <property type="match status" value="1"/>
</dbReference>
<evidence type="ECO:0000256" key="8">
    <source>
        <dbReference type="PROSITE-ProRule" id="PRU01373"/>
    </source>
</evidence>
<dbReference type="InterPro" id="IPR014030">
    <property type="entry name" value="Ketoacyl_synth_N"/>
</dbReference>
<keyword evidence="13" id="KW-1185">Reference proteome</keyword>
<dbReference type="Gene3D" id="2.40.440.10">
    <property type="entry name" value="L,D-transpeptidase catalytic domain-like"/>
    <property type="match status" value="1"/>
</dbReference>
<organism evidence="12 13">
    <name type="scientific">Sulfuriroseicoccus oceanibius</name>
    <dbReference type="NCBI Taxonomy" id="2707525"/>
    <lineage>
        <taxon>Bacteria</taxon>
        <taxon>Pseudomonadati</taxon>
        <taxon>Verrucomicrobiota</taxon>
        <taxon>Verrucomicrobiia</taxon>
        <taxon>Verrucomicrobiales</taxon>
        <taxon>Verrucomicrobiaceae</taxon>
        <taxon>Sulfuriroseicoccus</taxon>
    </lineage>
</organism>
<dbReference type="InterPro" id="IPR038063">
    <property type="entry name" value="Transpep_catalytic_dom"/>
</dbReference>
<dbReference type="InterPro" id="IPR014031">
    <property type="entry name" value="Ketoacyl_synth_C"/>
</dbReference>
<feature type="active site" description="Proton donor/acceptor" evidence="8">
    <location>
        <position position="543"/>
    </location>
</feature>
<evidence type="ECO:0000256" key="2">
    <source>
        <dbReference type="ARBA" id="ARBA00005992"/>
    </source>
</evidence>
<sequence>MEFPIALWAGVGMMEAMTTTTDIGISGIGMWSALGKGWEATRESLIARRNAFVPLGESPMMTDKLEAYRELPLALLAGRGTLKRRMFGVTTALAMDVAQMALEDAGVRKGDDLSDMGVVVGSSRGNIGGWLTPLPGRRPVGILEATNSMHSEIAAAVTIEWGIRGPYHVLANGCSAGLAAVDMARMMIHFGQVRRVLVIGVDLPVSPELLEAYAATDMLSRNGVNDPYDSRSAGFLPGEAGAAMVFEAVDDACADEAQTWPRLLGCWTNSDAAHLLGVPDGGPGVRDLVDRMRNDLDGRSLRAICPHASGTEVHGRAEADALRTALVDWPAGDVLPSLHVMKPYTGHSMGASGAFDLAVLAVCGREGWLPPNLPGLCGIGASARVPEAVEAVDSGEVLVKIASGMGGQNVVVALEVPALVSTADDVQREHAGAADELVVDVASQTMDVFAAGVCVRRYPVSTARNGVGFAEGSYQTPTGNFEISEVFGADAPLDTVFQGRVPVGHVGDDAFDADADLVVARILWLAGLDEENANSKERYIYIHGTNHEELIGEPASCGCVRMRNADVAELFEMVGPGTPVRIVG</sequence>
<feature type="domain" description="Ketosynthase family 3 (KS3)" evidence="10">
    <location>
        <begin position="20"/>
        <end position="416"/>
    </location>
</feature>
<dbReference type="GO" id="GO:0006633">
    <property type="term" value="P:fatty acid biosynthetic process"/>
    <property type="evidence" value="ECO:0007669"/>
    <property type="project" value="InterPro"/>
</dbReference>
<comment type="pathway">
    <text evidence="1 8">Cell wall biogenesis; peptidoglycan biosynthesis.</text>
</comment>
<dbReference type="InterPro" id="IPR005490">
    <property type="entry name" value="LD_TPept_cat_dom"/>
</dbReference>